<sequence length="146" mass="16930">CIIFIRAKLRHSEALMGLLPANRVNVSRPFSHCGVDYAGPFLLREGKRRNAQSHKSYFSLFVFFATKAVQLELVSDLTSKAFIAALKRFISRRGKCLHMYSDNQQRVEQTQQHFWSSECFYSHQARTKWMIDKGTELSTNQLVLIK</sequence>
<dbReference type="SUPFAM" id="SSF53098">
    <property type="entry name" value="Ribonuclease H-like"/>
    <property type="match status" value="1"/>
</dbReference>
<dbReference type="InterPro" id="IPR012337">
    <property type="entry name" value="RNaseH-like_sf"/>
</dbReference>
<dbReference type="PANTHER" id="PTHR47331">
    <property type="entry name" value="PHD-TYPE DOMAIN-CONTAINING PROTEIN"/>
    <property type="match status" value="1"/>
</dbReference>
<accession>A0A151IAX4</accession>
<dbReference type="Gene3D" id="3.30.420.10">
    <property type="entry name" value="Ribonuclease H-like superfamily/Ribonuclease H"/>
    <property type="match status" value="1"/>
</dbReference>
<protein>
    <recommendedName>
        <fullName evidence="3">Integrase catalytic domain-containing protein</fullName>
    </recommendedName>
</protein>
<dbReference type="AlphaFoldDB" id="A0A151IAX4"/>
<dbReference type="Proteomes" id="UP000078542">
    <property type="component" value="Unassembled WGS sequence"/>
</dbReference>
<dbReference type="InterPro" id="IPR036397">
    <property type="entry name" value="RNaseH_sf"/>
</dbReference>
<evidence type="ECO:0000313" key="2">
    <source>
        <dbReference type="Proteomes" id="UP000078542"/>
    </source>
</evidence>
<feature type="non-terminal residue" evidence="1">
    <location>
        <position position="1"/>
    </location>
</feature>
<gene>
    <name evidence="1" type="ORF">ALC62_12642</name>
</gene>
<organism evidence="1 2">
    <name type="scientific">Cyphomyrmex costatus</name>
    <dbReference type="NCBI Taxonomy" id="456900"/>
    <lineage>
        <taxon>Eukaryota</taxon>
        <taxon>Metazoa</taxon>
        <taxon>Ecdysozoa</taxon>
        <taxon>Arthropoda</taxon>
        <taxon>Hexapoda</taxon>
        <taxon>Insecta</taxon>
        <taxon>Pterygota</taxon>
        <taxon>Neoptera</taxon>
        <taxon>Endopterygota</taxon>
        <taxon>Hymenoptera</taxon>
        <taxon>Apocrita</taxon>
        <taxon>Aculeata</taxon>
        <taxon>Formicoidea</taxon>
        <taxon>Formicidae</taxon>
        <taxon>Myrmicinae</taxon>
        <taxon>Cyphomyrmex</taxon>
    </lineage>
</organism>
<evidence type="ECO:0008006" key="3">
    <source>
        <dbReference type="Google" id="ProtNLM"/>
    </source>
</evidence>
<keyword evidence="2" id="KW-1185">Reference proteome</keyword>
<dbReference type="GO" id="GO:0003676">
    <property type="term" value="F:nucleic acid binding"/>
    <property type="evidence" value="ECO:0007669"/>
    <property type="project" value="InterPro"/>
</dbReference>
<dbReference type="PANTHER" id="PTHR47331:SF1">
    <property type="entry name" value="GAG-LIKE PROTEIN"/>
    <property type="match status" value="1"/>
</dbReference>
<proteinExistence type="predicted"/>
<evidence type="ECO:0000313" key="1">
    <source>
        <dbReference type="EMBL" id="KYM96694.1"/>
    </source>
</evidence>
<name>A0A151IAX4_9HYME</name>
<reference evidence="1 2" key="1">
    <citation type="submission" date="2016-03" db="EMBL/GenBank/DDBJ databases">
        <title>Cyphomyrmex costatus WGS genome.</title>
        <authorList>
            <person name="Nygaard S."/>
            <person name="Hu H."/>
            <person name="Boomsma J."/>
            <person name="Zhang G."/>
        </authorList>
    </citation>
    <scope>NUCLEOTIDE SEQUENCE [LARGE SCALE GENOMIC DNA]</scope>
    <source>
        <strain evidence="1">MS0001</strain>
        <tissue evidence="1">Whole body</tissue>
    </source>
</reference>
<dbReference type="STRING" id="456900.A0A151IAX4"/>
<dbReference type="EMBL" id="KQ978150">
    <property type="protein sequence ID" value="KYM96694.1"/>
    <property type="molecule type" value="Genomic_DNA"/>
</dbReference>